<reference evidence="2 3" key="1">
    <citation type="submission" date="2014-03" db="EMBL/GenBank/DDBJ databases">
        <title>Draft Genome Sequences of Four Burkholderia Strains.</title>
        <authorList>
            <person name="Liu X.Y."/>
            <person name="Li C.X."/>
            <person name="Xu J.H."/>
        </authorList>
    </citation>
    <scope>NUCLEOTIDE SEQUENCE [LARGE SCALE GENOMIC DNA]</scope>
    <source>
        <strain evidence="2 3">DSM 50014</strain>
    </source>
</reference>
<keyword evidence="3" id="KW-1185">Reference proteome</keyword>
<evidence type="ECO:0008006" key="4">
    <source>
        <dbReference type="Google" id="ProtNLM"/>
    </source>
</evidence>
<organism evidence="2 3">
    <name type="scientific">Caballeronia glathei</name>
    <dbReference type="NCBI Taxonomy" id="60547"/>
    <lineage>
        <taxon>Bacteria</taxon>
        <taxon>Pseudomonadati</taxon>
        <taxon>Pseudomonadota</taxon>
        <taxon>Betaproteobacteria</taxon>
        <taxon>Burkholderiales</taxon>
        <taxon>Burkholderiaceae</taxon>
        <taxon>Caballeronia</taxon>
    </lineage>
</organism>
<comment type="caution">
    <text evidence="2">The sequence shown here is derived from an EMBL/GenBank/DDBJ whole genome shotgun (WGS) entry which is preliminary data.</text>
</comment>
<sequence>MSRFVAAVAGMIILSVSTPSVALSTLGDMACPKWTSNRADAASALRSRSWLVGYMTGLAVASQTDVLRDADAESIALWMDNYCRTHPLDTVATSGMVLFLELRDRLPK</sequence>
<evidence type="ECO:0000313" key="2">
    <source>
        <dbReference type="EMBL" id="KDR43435.1"/>
    </source>
</evidence>
<proteinExistence type="predicted"/>
<name>A0A069PS41_9BURK</name>
<feature type="signal peptide" evidence="1">
    <location>
        <begin position="1"/>
        <end position="22"/>
    </location>
</feature>
<dbReference type="RefSeq" id="WP_035941624.1">
    <property type="nucleotide sequence ID" value="NZ_CADFFX010000011.1"/>
</dbReference>
<gene>
    <name evidence="2" type="ORF">BG61_38610</name>
</gene>
<dbReference type="Proteomes" id="UP000027466">
    <property type="component" value="Unassembled WGS sequence"/>
</dbReference>
<dbReference type="STRING" id="60547.GCA_000751215_05687"/>
<dbReference type="EMBL" id="JFHC01000008">
    <property type="protein sequence ID" value="KDR43435.1"/>
    <property type="molecule type" value="Genomic_DNA"/>
</dbReference>
<evidence type="ECO:0000313" key="3">
    <source>
        <dbReference type="Proteomes" id="UP000027466"/>
    </source>
</evidence>
<feature type="chain" id="PRO_5007372365" description="Rap1a immunity protein domain-containing protein" evidence="1">
    <location>
        <begin position="23"/>
        <end position="108"/>
    </location>
</feature>
<dbReference type="AlphaFoldDB" id="A0A069PS41"/>
<accession>A0A069PS41</accession>
<keyword evidence="1" id="KW-0732">Signal</keyword>
<evidence type="ECO:0000256" key="1">
    <source>
        <dbReference type="SAM" id="SignalP"/>
    </source>
</evidence>
<protein>
    <recommendedName>
        <fullName evidence="4">Rap1a immunity protein domain-containing protein</fullName>
    </recommendedName>
</protein>